<protein>
    <recommendedName>
        <fullName evidence="3">Nitroreductase domain-containing protein</fullName>
    </recommendedName>
</protein>
<dbReference type="Gene3D" id="3.40.109.10">
    <property type="entry name" value="NADH Oxidase"/>
    <property type="match status" value="1"/>
</dbReference>
<organism evidence="4 5">
    <name type="scientific">Desulfuribacillus alkaliarsenatis</name>
    <dbReference type="NCBI Taxonomy" id="766136"/>
    <lineage>
        <taxon>Bacteria</taxon>
        <taxon>Bacillati</taxon>
        <taxon>Bacillota</taxon>
        <taxon>Desulfuribacillia</taxon>
        <taxon>Desulfuribacillales</taxon>
        <taxon>Desulfuribacillaceae</taxon>
        <taxon>Desulfuribacillus</taxon>
    </lineage>
</organism>
<gene>
    <name evidence="4" type="ORF">BHF68_10775</name>
</gene>
<keyword evidence="5" id="KW-1185">Reference proteome</keyword>
<dbReference type="STRING" id="766136.BHF68_10775"/>
<dbReference type="CDD" id="cd02138">
    <property type="entry name" value="TdsD-like"/>
    <property type="match status" value="1"/>
</dbReference>
<dbReference type="Pfam" id="PF00881">
    <property type="entry name" value="Nitroreductase"/>
    <property type="match status" value="1"/>
</dbReference>
<accession>A0A1E5FZ70</accession>
<dbReference type="SUPFAM" id="SSF55469">
    <property type="entry name" value="FMN-dependent nitroreductase-like"/>
    <property type="match status" value="1"/>
</dbReference>
<evidence type="ECO:0000259" key="3">
    <source>
        <dbReference type="Pfam" id="PF00881"/>
    </source>
</evidence>
<dbReference type="AlphaFoldDB" id="A0A1E5FZ70"/>
<reference evidence="4 5" key="1">
    <citation type="submission" date="2016-09" db="EMBL/GenBank/DDBJ databases">
        <title>Draft genome sequence for the type strain of Desulfuribacillus alkaliarsenatis AHT28, an obligately anaerobic, sulfidogenic bacterium isolated from Russian soda lake sediments.</title>
        <authorList>
            <person name="Abin C.A."/>
            <person name="Hollibaugh J.T."/>
        </authorList>
    </citation>
    <scope>NUCLEOTIDE SEQUENCE [LARGE SCALE GENOMIC DNA]</scope>
    <source>
        <strain evidence="4 5">AHT28</strain>
    </source>
</reference>
<comment type="similarity">
    <text evidence="1">Belongs to the nitroreductase family.</text>
</comment>
<dbReference type="Proteomes" id="UP000094296">
    <property type="component" value="Unassembled WGS sequence"/>
</dbReference>
<evidence type="ECO:0000256" key="2">
    <source>
        <dbReference type="ARBA" id="ARBA00023002"/>
    </source>
</evidence>
<comment type="caution">
    <text evidence="4">The sequence shown here is derived from an EMBL/GenBank/DDBJ whole genome shotgun (WGS) entry which is preliminary data.</text>
</comment>
<dbReference type="InterPro" id="IPR029479">
    <property type="entry name" value="Nitroreductase"/>
</dbReference>
<evidence type="ECO:0000256" key="1">
    <source>
        <dbReference type="ARBA" id="ARBA00007118"/>
    </source>
</evidence>
<proteinExistence type="inferred from homology"/>
<keyword evidence="2" id="KW-0560">Oxidoreductase</keyword>
<dbReference type="PANTHER" id="PTHR43673:SF10">
    <property type="entry name" value="NADH DEHYDROGENASE_NAD(P)H NITROREDUCTASE XCC3605-RELATED"/>
    <property type="match status" value="1"/>
</dbReference>
<dbReference type="PANTHER" id="PTHR43673">
    <property type="entry name" value="NAD(P)H NITROREDUCTASE YDGI-RELATED"/>
    <property type="match status" value="1"/>
</dbReference>
<name>A0A1E5FZ70_9FIRM</name>
<dbReference type="InterPro" id="IPR000415">
    <property type="entry name" value="Nitroreductase-like"/>
</dbReference>
<dbReference type="RefSeq" id="WP_069644142.1">
    <property type="nucleotide sequence ID" value="NZ_MIJE01000034.1"/>
</dbReference>
<sequence length="188" mass="21453">MSGTERFSKYNVDSFFLERWSPRAFSNNAVDDNDLLAILEAAHWAPSCFNEQPWRFYVARSDSKRAQFLSFLTESNQVWAKNAPILIAIVSKLTFSHNNKPNRWNGFDAGTAWGYLTMEAYKRGYITHAMGGFKKDIAARELHLTEDYQVQAIVALGKHGDPSLLSTDLQKREIISSRKTLEEVISIE</sequence>
<evidence type="ECO:0000313" key="4">
    <source>
        <dbReference type="EMBL" id="OEF95870.1"/>
    </source>
</evidence>
<dbReference type="GO" id="GO:0016491">
    <property type="term" value="F:oxidoreductase activity"/>
    <property type="evidence" value="ECO:0007669"/>
    <property type="project" value="UniProtKB-KW"/>
</dbReference>
<dbReference type="EMBL" id="MIJE01000034">
    <property type="protein sequence ID" value="OEF95870.1"/>
    <property type="molecule type" value="Genomic_DNA"/>
</dbReference>
<feature type="domain" description="Nitroreductase" evidence="3">
    <location>
        <begin position="18"/>
        <end position="76"/>
    </location>
</feature>
<dbReference type="OrthoDB" id="9782629at2"/>
<evidence type="ECO:0000313" key="5">
    <source>
        <dbReference type="Proteomes" id="UP000094296"/>
    </source>
</evidence>